<feature type="transmembrane region" description="Helical" evidence="4">
    <location>
        <begin position="273"/>
        <end position="292"/>
    </location>
</feature>
<feature type="transmembrane region" description="Helical" evidence="4">
    <location>
        <begin position="91"/>
        <end position="109"/>
    </location>
</feature>
<dbReference type="PANTHER" id="PTHR43129:SF1">
    <property type="entry name" value="FOSMIDOMYCIN RESISTANCE PROTEIN"/>
    <property type="match status" value="1"/>
</dbReference>
<reference evidence="6 7" key="1">
    <citation type="submission" date="2024-07" db="EMBL/GenBank/DDBJ databases">
        <title>Description of Labrys sedimenti sp. nov., isolated from a diclofenac-degrading enrichment culture.</title>
        <authorList>
            <person name="Tancsics A."/>
            <person name="Csepanyi A."/>
        </authorList>
    </citation>
    <scope>NUCLEOTIDE SEQUENCE [LARGE SCALE GENOMIC DNA]</scope>
    <source>
        <strain evidence="6 7">LMG 23578</strain>
    </source>
</reference>
<feature type="domain" description="Major facilitator superfamily (MFS) profile" evidence="5">
    <location>
        <begin position="4"/>
        <end position="384"/>
    </location>
</feature>
<keyword evidence="3 4" id="KW-0472">Membrane</keyword>
<organism evidence="6 7">
    <name type="scientific">Labrys neptuniae</name>
    <dbReference type="NCBI Taxonomy" id="376174"/>
    <lineage>
        <taxon>Bacteria</taxon>
        <taxon>Pseudomonadati</taxon>
        <taxon>Pseudomonadota</taxon>
        <taxon>Alphaproteobacteria</taxon>
        <taxon>Hyphomicrobiales</taxon>
        <taxon>Xanthobacteraceae</taxon>
        <taxon>Labrys</taxon>
    </lineage>
</organism>
<dbReference type="PROSITE" id="PS50850">
    <property type="entry name" value="MFS"/>
    <property type="match status" value="1"/>
</dbReference>
<dbReference type="Gene3D" id="1.20.1250.20">
    <property type="entry name" value="MFS general substrate transporter like domains"/>
    <property type="match status" value="2"/>
</dbReference>
<evidence type="ECO:0000313" key="7">
    <source>
        <dbReference type="Proteomes" id="UP001555786"/>
    </source>
</evidence>
<evidence type="ECO:0000256" key="1">
    <source>
        <dbReference type="ARBA" id="ARBA00022692"/>
    </source>
</evidence>
<feature type="transmembrane region" description="Helical" evidence="4">
    <location>
        <begin position="36"/>
        <end position="54"/>
    </location>
</feature>
<comment type="caution">
    <text evidence="6">The sequence shown here is derived from an EMBL/GenBank/DDBJ whole genome shotgun (WGS) entry which is preliminary data.</text>
</comment>
<dbReference type="PANTHER" id="PTHR43129">
    <property type="entry name" value="FOSMIDOMYCIN RESISTANCE PROTEIN"/>
    <property type="match status" value="1"/>
</dbReference>
<protein>
    <submittedName>
        <fullName evidence="6">MFS transporter</fullName>
    </submittedName>
</protein>
<keyword evidence="2 4" id="KW-1133">Transmembrane helix</keyword>
<evidence type="ECO:0000256" key="2">
    <source>
        <dbReference type="ARBA" id="ARBA00022989"/>
    </source>
</evidence>
<sequence length="389" mass="41498">MFSVLWAASFCHLLNDMLQALLPAVYPILQGNFELTFAQVGFLTFIYQITASLFQPFIGYYTDRRPLPYSLPVGMTSSMSGLLTLAFAPNYGVLLIGSMLLGLGSSIFHPESSRIARLASGGAHGLAQSLFQVGGNFGSALGPLAAAFFVLPRGQAGLGWFALAALAGIVILTALGHWYRLNGHARRPSHKAPTHHATLSRGQVSRAMAILIALLFSKYIYLGSFTSYYIFYLKDKFGLATQTAQIYQFVFFAAVAAGTIAGGPIGDRLGRKVVIWVSILGVLPFSLLLPHVGLMATAVLSVIIGFVISSAFPAIVVYGQELMPGRVGMVSGLFFGFIFGIGGIGAAALGTLADWTGINFVFQLCAFLPALGILTVLLPNLREPKPLHA</sequence>
<dbReference type="InterPro" id="IPR011701">
    <property type="entry name" value="MFS"/>
</dbReference>
<keyword evidence="7" id="KW-1185">Reference proteome</keyword>
<dbReference type="EMBL" id="JBFNQD010000004">
    <property type="protein sequence ID" value="MEW9306865.1"/>
    <property type="molecule type" value="Genomic_DNA"/>
</dbReference>
<feature type="transmembrane region" description="Helical" evidence="4">
    <location>
        <begin position="157"/>
        <end position="179"/>
    </location>
</feature>
<dbReference type="Proteomes" id="UP001555786">
    <property type="component" value="Unassembled WGS sequence"/>
</dbReference>
<dbReference type="SUPFAM" id="SSF103473">
    <property type="entry name" value="MFS general substrate transporter"/>
    <property type="match status" value="1"/>
</dbReference>
<gene>
    <name evidence="6" type="ORF">ABXS05_15035</name>
</gene>
<evidence type="ECO:0000313" key="6">
    <source>
        <dbReference type="EMBL" id="MEW9306865.1"/>
    </source>
</evidence>
<evidence type="ECO:0000259" key="5">
    <source>
        <dbReference type="PROSITE" id="PS50850"/>
    </source>
</evidence>
<accession>A0ABV3PMK1</accession>
<feature type="transmembrane region" description="Helical" evidence="4">
    <location>
        <begin position="246"/>
        <end position="266"/>
    </location>
</feature>
<keyword evidence="1 4" id="KW-0812">Transmembrane</keyword>
<proteinExistence type="predicted"/>
<dbReference type="InterPro" id="IPR020846">
    <property type="entry name" value="MFS_dom"/>
</dbReference>
<dbReference type="CDD" id="cd17478">
    <property type="entry name" value="MFS_FsR"/>
    <property type="match status" value="1"/>
</dbReference>
<feature type="transmembrane region" description="Helical" evidence="4">
    <location>
        <begin position="209"/>
        <end position="231"/>
    </location>
</feature>
<dbReference type="InterPro" id="IPR036259">
    <property type="entry name" value="MFS_trans_sf"/>
</dbReference>
<evidence type="ECO:0000256" key="4">
    <source>
        <dbReference type="SAM" id="Phobius"/>
    </source>
</evidence>
<feature type="transmembrane region" description="Helical" evidence="4">
    <location>
        <begin position="298"/>
        <end position="318"/>
    </location>
</feature>
<feature type="transmembrane region" description="Helical" evidence="4">
    <location>
        <begin position="130"/>
        <end position="151"/>
    </location>
</feature>
<feature type="transmembrane region" description="Helical" evidence="4">
    <location>
        <begin position="330"/>
        <end position="352"/>
    </location>
</feature>
<dbReference type="Pfam" id="PF07690">
    <property type="entry name" value="MFS_1"/>
    <property type="match status" value="1"/>
</dbReference>
<evidence type="ECO:0000256" key="3">
    <source>
        <dbReference type="ARBA" id="ARBA00023136"/>
    </source>
</evidence>
<feature type="transmembrane region" description="Helical" evidence="4">
    <location>
        <begin position="358"/>
        <end position="378"/>
    </location>
</feature>
<name>A0ABV3PMK1_9HYPH</name>